<evidence type="ECO:0000313" key="1">
    <source>
        <dbReference type="EMBL" id="EDX18090.1"/>
    </source>
</evidence>
<dbReference type="HOGENOM" id="CLU_1788896_0_0_1"/>
<reference evidence="1 2" key="1">
    <citation type="journal article" date="2007" name="Nature">
        <title>Evolution of genes and genomes on the Drosophila phylogeny.</title>
        <authorList>
            <consortium name="Drosophila 12 Genomes Consortium"/>
            <person name="Clark A.G."/>
            <person name="Eisen M.B."/>
            <person name="Smith D.R."/>
            <person name="Bergman C.M."/>
            <person name="Oliver B."/>
            <person name="Markow T.A."/>
            <person name="Kaufman T.C."/>
            <person name="Kellis M."/>
            <person name="Gelbart W."/>
            <person name="Iyer V.N."/>
            <person name="Pollard D.A."/>
            <person name="Sackton T.B."/>
            <person name="Larracuente A.M."/>
            <person name="Singh N.D."/>
            <person name="Abad J.P."/>
            <person name="Abt D.N."/>
            <person name="Adryan B."/>
            <person name="Aguade M."/>
            <person name="Akashi H."/>
            <person name="Anderson W.W."/>
            <person name="Aquadro C.F."/>
            <person name="Ardell D.H."/>
            <person name="Arguello R."/>
            <person name="Artieri C.G."/>
            <person name="Barbash D.A."/>
            <person name="Barker D."/>
            <person name="Barsanti P."/>
            <person name="Batterham P."/>
            <person name="Batzoglou S."/>
            <person name="Begun D."/>
            <person name="Bhutkar A."/>
            <person name="Blanco E."/>
            <person name="Bosak S.A."/>
            <person name="Bradley R.K."/>
            <person name="Brand A.D."/>
            <person name="Brent M.R."/>
            <person name="Brooks A.N."/>
            <person name="Brown R.H."/>
            <person name="Butlin R.K."/>
            <person name="Caggese C."/>
            <person name="Calvi B.R."/>
            <person name="Bernardo de Carvalho A."/>
            <person name="Caspi A."/>
            <person name="Castrezana S."/>
            <person name="Celniker S.E."/>
            <person name="Chang J.L."/>
            <person name="Chapple C."/>
            <person name="Chatterji S."/>
            <person name="Chinwalla A."/>
            <person name="Civetta A."/>
            <person name="Clifton S.W."/>
            <person name="Comeron J.M."/>
            <person name="Costello J.C."/>
            <person name="Coyne J.A."/>
            <person name="Daub J."/>
            <person name="David R.G."/>
            <person name="Delcher A.L."/>
            <person name="Delehaunty K."/>
            <person name="Do C.B."/>
            <person name="Ebling H."/>
            <person name="Edwards K."/>
            <person name="Eickbush T."/>
            <person name="Evans J.D."/>
            <person name="Filipski A."/>
            <person name="Findeiss S."/>
            <person name="Freyhult E."/>
            <person name="Fulton L."/>
            <person name="Fulton R."/>
            <person name="Garcia A.C."/>
            <person name="Gardiner A."/>
            <person name="Garfield D.A."/>
            <person name="Garvin B.E."/>
            <person name="Gibson G."/>
            <person name="Gilbert D."/>
            <person name="Gnerre S."/>
            <person name="Godfrey J."/>
            <person name="Good R."/>
            <person name="Gotea V."/>
            <person name="Gravely B."/>
            <person name="Greenberg A.J."/>
            <person name="Griffiths-Jones S."/>
            <person name="Gross S."/>
            <person name="Guigo R."/>
            <person name="Gustafson E.A."/>
            <person name="Haerty W."/>
            <person name="Hahn M.W."/>
            <person name="Halligan D.L."/>
            <person name="Halpern A.L."/>
            <person name="Halter G.M."/>
            <person name="Han M.V."/>
            <person name="Heger A."/>
            <person name="Hillier L."/>
            <person name="Hinrichs A.S."/>
            <person name="Holmes I."/>
            <person name="Hoskins R.A."/>
            <person name="Hubisz M.J."/>
            <person name="Hultmark D."/>
            <person name="Huntley M.A."/>
            <person name="Jaffe D.B."/>
            <person name="Jagadeeshan S."/>
            <person name="Jeck W.R."/>
            <person name="Johnson J."/>
            <person name="Jones C.D."/>
            <person name="Jordan W.C."/>
            <person name="Karpen G.H."/>
            <person name="Kataoka E."/>
            <person name="Keightley P.D."/>
            <person name="Kheradpour P."/>
            <person name="Kirkness E.F."/>
            <person name="Koerich L.B."/>
            <person name="Kristiansen K."/>
            <person name="Kudrna D."/>
            <person name="Kulathinal R.J."/>
            <person name="Kumar S."/>
            <person name="Kwok R."/>
            <person name="Lander E."/>
            <person name="Langley C.H."/>
            <person name="Lapoint R."/>
            <person name="Lazzaro B.P."/>
            <person name="Lee S.J."/>
            <person name="Levesque L."/>
            <person name="Li R."/>
            <person name="Lin C.F."/>
            <person name="Lin M.F."/>
            <person name="Lindblad-Toh K."/>
            <person name="Llopart A."/>
            <person name="Long M."/>
            <person name="Low L."/>
            <person name="Lozovsky E."/>
            <person name="Lu J."/>
            <person name="Luo M."/>
            <person name="Machado C.A."/>
            <person name="Makalowski W."/>
            <person name="Marzo M."/>
            <person name="Matsuda M."/>
            <person name="Matzkin L."/>
            <person name="McAllister B."/>
            <person name="McBride C.S."/>
            <person name="McKernan B."/>
            <person name="McKernan K."/>
            <person name="Mendez-Lago M."/>
            <person name="Minx P."/>
            <person name="Mollenhauer M.U."/>
            <person name="Montooth K."/>
            <person name="Mount S.M."/>
            <person name="Mu X."/>
            <person name="Myers E."/>
            <person name="Negre B."/>
            <person name="Newfeld S."/>
            <person name="Nielsen R."/>
            <person name="Noor M.A."/>
            <person name="O'Grady P."/>
            <person name="Pachter L."/>
            <person name="Papaceit M."/>
            <person name="Parisi M.J."/>
            <person name="Parisi M."/>
            <person name="Parts L."/>
            <person name="Pedersen J.S."/>
            <person name="Pesole G."/>
            <person name="Phillippy A.M."/>
            <person name="Ponting C.P."/>
            <person name="Pop M."/>
            <person name="Porcelli D."/>
            <person name="Powell J.R."/>
            <person name="Prohaska S."/>
            <person name="Pruitt K."/>
            <person name="Puig M."/>
            <person name="Quesneville H."/>
            <person name="Ram K.R."/>
            <person name="Rand D."/>
            <person name="Rasmussen M.D."/>
            <person name="Reed L.K."/>
            <person name="Reenan R."/>
            <person name="Reily A."/>
            <person name="Remington K.A."/>
            <person name="Rieger T.T."/>
            <person name="Ritchie M.G."/>
            <person name="Robin C."/>
            <person name="Rogers Y.H."/>
            <person name="Rohde C."/>
            <person name="Rozas J."/>
            <person name="Rubenfield M.J."/>
            <person name="Ruiz A."/>
            <person name="Russo S."/>
            <person name="Salzberg S.L."/>
            <person name="Sanchez-Gracia A."/>
            <person name="Saranga D.J."/>
            <person name="Sato H."/>
            <person name="Schaeffer S.W."/>
            <person name="Schatz M.C."/>
            <person name="Schlenke T."/>
            <person name="Schwartz R."/>
            <person name="Segarra C."/>
            <person name="Singh R.S."/>
            <person name="Sirot L."/>
            <person name="Sirota M."/>
            <person name="Sisneros N.B."/>
            <person name="Smith C.D."/>
            <person name="Smith T.F."/>
            <person name="Spieth J."/>
            <person name="Stage D.E."/>
            <person name="Stark A."/>
            <person name="Stephan W."/>
            <person name="Strausberg R.L."/>
            <person name="Strempel S."/>
            <person name="Sturgill D."/>
            <person name="Sutton G."/>
            <person name="Sutton G.G."/>
            <person name="Tao W."/>
            <person name="Teichmann S."/>
            <person name="Tobari Y.N."/>
            <person name="Tomimura Y."/>
            <person name="Tsolas J.M."/>
            <person name="Valente V.L."/>
            <person name="Venter E."/>
            <person name="Venter J.C."/>
            <person name="Vicario S."/>
            <person name="Vieira F.G."/>
            <person name="Vilella A.J."/>
            <person name="Villasante A."/>
            <person name="Walenz B."/>
            <person name="Wang J."/>
            <person name="Wasserman M."/>
            <person name="Watts T."/>
            <person name="Wilson D."/>
            <person name="Wilson R.K."/>
            <person name="Wing R.A."/>
            <person name="Wolfner M.F."/>
            <person name="Wong A."/>
            <person name="Wong G.K."/>
            <person name="Wu C.I."/>
            <person name="Wu G."/>
            <person name="Yamamoto D."/>
            <person name="Yang H.P."/>
            <person name="Yang S.P."/>
            <person name="Yorke J.A."/>
            <person name="Yoshida K."/>
            <person name="Zdobnov E."/>
            <person name="Zhang P."/>
            <person name="Zhang Y."/>
            <person name="Zimin A.V."/>
            <person name="Baldwin J."/>
            <person name="Abdouelleil A."/>
            <person name="Abdulkadir J."/>
            <person name="Abebe A."/>
            <person name="Abera B."/>
            <person name="Abreu J."/>
            <person name="Acer S.C."/>
            <person name="Aftuck L."/>
            <person name="Alexander A."/>
            <person name="An P."/>
            <person name="Anderson E."/>
            <person name="Anderson S."/>
            <person name="Arachi H."/>
            <person name="Azer M."/>
            <person name="Bachantsang P."/>
            <person name="Barry A."/>
            <person name="Bayul T."/>
            <person name="Berlin A."/>
            <person name="Bessette D."/>
            <person name="Bloom T."/>
            <person name="Blye J."/>
            <person name="Boguslavskiy L."/>
            <person name="Bonnet C."/>
            <person name="Boukhgalter B."/>
            <person name="Bourzgui I."/>
            <person name="Brown A."/>
            <person name="Cahill P."/>
            <person name="Channer S."/>
            <person name="Cheshatsang Y."/>
            <person name="Chuda L."/>
            <person name="Citroen M."/>
            <person name="Collymore A."/>
            <person name="Cooke P."/>
            <person name="Costello M."/>
            <person name="D'Aco K."/>
            <person name="Daza R."/>
            <person name="De Haan G."/>
            <person name="DeGray S."/>
            <person name="DeMaso C."/>
            <person name="Dhargay N."/>
            <person name="Dooley K."/>
            <person name="Dooley E."/>
            <person name="Doricent M."/>
            <person name="Dorje P."/>
            <person name="Dorjee K."/>
            <person name="Dupes A."/>
            <person name="Elong R."/>
            <person name="Falk J."/>
            <person name="Farina A."/>
            <person name="Faro S."/>
            <person name="Ferguson D."/>
            <person name="Fisher S."/>
            <person name="Foley C.D."/>
            <person name="Franke A."/>
            <person name="Friedrich D."/>
            <person name="Gadbois L."/>
            <person name="Gearin G."/>
            <person name="Gearin C.R."/>
            <person name="Giannoukos G."/>
            <person name="Goode T."/>
            <person name="Graham J."/>
            <person name="Grandbois E."/>
            <person name="Grewal S."/>
            <person name="Gyaltsen K."/>
            <person name="Hafez N."/>
            <person name="Hagos B."/>
            <person name="Hall J."/>
            <person name="Henson C."/>
            <person name="Hollinger A."/>
            <person name="Honan T."/>
            <person name="Huard M.D."/>
            <person name="Hughes L."/>
            <person name="Hurhula B."/>
            <person name="Husby M.E."/>
            <person name="Kamat A."/>
            <person name="Kanga B."/>
            <person name="Kashin S."/>
            <person name="Khazanovich D."/>
            <person name="Kisner P."/>
            <person name="Lance K."/>
            <person name="Lara M."/>
            <person name="Lee W."/>
            <person name="Lennon N."/>
            <person name="Letendre F."/>
            <person name="LeVine R."/>
            <person name="Lipovsky A."/>
            <person name="Liu X."/>
            <person name="Liu J."/>
            <person name="Liu S."/>
            <person name="Lokyitsang T."/>
            <person name="Lokyitsang Y."/>
            <person name="Lubonja R."/>
            <person name="Lui A."/>
            <person name="MacDonald P."/>
            <person name="Magnisalis V."/>
            <person name="Maru K."/>
            <person name="Matthews C."/>
            <person name="McCusker W."/>
            <person name="McDonough S."/>
            <person name="Mehta T."/>
            <person name="Meldrim J."/>
            <person name="Meneus L."/>
            <person name="Mihai O."/>
            <person name="Mihalev A."/>
            <person name="Mihova T."/>
            <person name="Mittelman R."/>
            <person name="Mlenga V."/>
            <person name="Montmayeur A."/>
            <person name="Mulrain L."/>
            <person name="Navidi A."/>
            <person name="Naylor J."/>
            <person name="Negash T."/>
            <person name="Nguyen T."/>
            <person name="Nguyen N."/>
            <person name="Nicol R."/>
            <person name="Norbu C."/>
            <person name="Norbu N."/>
            <person name="Novod N."/>
            <person name="O'Neill B."/>
            <person name="Osman S."/>
            <person name="Markiewicz E."/>
            <person name="Oyono O.L."/>
            <person name="Patti C."/>
            <person name="Phunkhang P."/>
            <person name="Pierre F."/>
            <person name="Priest M."/>
            <person name="Raghuraman S."/>
            <person name="Rege F."/>
            <person name="Reyes R."/>
            <person name="Rise C."/>
            <person name="Rogov P."/>
            <person name="Ross K."/>
            <person name="Ryan E."/>
            <person name="Settipalli S."/>
            <person name="Shea T."/>
            <person name="Sherpa N."/>
            <person name="Shi L."/>
            <person name="Shih D."/>
            <person name="Sparrow T."/>
            <person name="Spaulding J."/>
            <person name="Stalker J."/>
            <person name="Stange-Thomann N."/>
            <person name="Stavropoulos S."/>
            <person name="Stone C."/>
            <person name="Strader C."/>
            <person name="Tesfaye S."/>
            <person name="Thomson T."/>
            <person name="Thoulutsang Y."/>
            <person name="Thoulutsang D."/>
            <person name="Topham K."/>
            <person name="Topping I."/>
            <person name="Tsamla T."/>
            <person name="Vassiliev H."/>
            <person name="Vo A."/>
            <person name="Wangchuk T."/>
            <person name="Wangdi T."/>
            <person name="Weiand M."/>
            <person name="Wilkinson J."/>
            <person name="Wilson A."/>
            <person name="Yadav S."/>
            <person name="Young G."/>
            <person name="Yu Q."/>
            <person name="Zembek L."/>
            <person name="Zhong D."/>
            <person name="Zimmer A."/>
            <person name="Zwirko Z."/>
            <person name="Jaffe D.B."/>
            <person name="Alvarez P."/>
            <person name="Brockman W."/>
            <person name="Butler J."/>
            <person name="Chin C."/>
            <person name="Gnerre S."/>
            <person name="Grabherr M."/>
            <person name="Kleber M."/>
            <person name="Mauceli E."/>
            <person name="MacCallum I."/>
        </authorList>
    </citation>
    <scope>NUCLEOTIDE SEQUENCE [LARGE SCALE GENOMIC DNA]</scope>
    <source>
        <strain evidence="2">white501</strain>
    </source>
</reference>
<keyword evidence="2" id="KW-1185">Reference proteome</keyword>
<name>B4R5U0_DROSI</name>
<sequence length="145" mass="14789">MCDGAAATATTTTAVAAAVATTTASVALEATATQPGTTTTTTAVATASAGTTSPEAAIPTAAIATSAKHSNSERSARQNCCRLCIAPQTECISIINSYAADKEPLSTKILNCVGIKIPNGQWKDEAVATPVRWTEWKSEVTDDAE</sequence>
<proteinExistence type="predicted"/>
<organism evidence="1 2">
    <name type="scientific">Drosophila simulans</name>
    <name type="common">Fruit fly</name>
    <dbReference type="NCBI Taxonomy" id="7240"/>
    <lineage>
        <taxon>Eukaryota</taxon>
        <taxon>Metazoa</taxon>
        <taxon>Ecdysozoa</taxon>
        <taxon>Arthropoda</taxon>
        <taxon>Hexapoda</taxon>
        <taxon>Insecta</taxon>
        <taxon>Pterygota</taxon>
        <taxon>Neoptera</taxon>
        <taxon>Endopterygota</taxon>
        <taxon>Diptera</taxon>
        <taxon>Brachycera</taxon>
        <taxon>Muscomorpha</taxon>
        <taxon>Ephydroidea</taxon>
        <taxon>Drosophilidae</taxon>
        <taxon>Drosophila</taxon>
        <taxon>Sophophora</taxon>
    </lineage>
</organism>
<gene>
    <name evidence="1" type="primary">Dsim\GD17285</name>
    <name evidence="1" type="ORF">Dsim_GD17285</name>
</gene>
<protein>
    <submittedName>
        <fullName evidence="1">GD17285</fullName>
    </submittedName>
</protein>
<dbReference type="Proteomes" id="UP000000304">
    <property type="component" value="Chromosome X"/>
</dbReference>
<accession>B4R5U0</accession>
<dbReference type="OMA" id="VAPQSEC"/>
<dbReference type="EMBL" id="CM000366">
    <property type="protein sequence ID" value="EDX18090.1"/>
    <property type="molecule type" value="Genomic_DNA"/>
</dbReference>
<dbReference type="OrthoDB" id="6077919at2759"/>
<evidence type="ECO:0000313" key="2">
    <source>
        <dbReference type="Proteomes" id="UP000000304"/>
    </source>
</evidence>
<dbReference type="AlphaFoldDB" id="B4R5U0"/>